<evidence type="ECO:0000256" key="5">
    <source>
        <dbReference type="ARBA" id="ARBA00022679"/>
    </source>
</evidence>
<keyword evidence="4 11" id="KW-0285">Flavoprotein</keyword>
<evidence type="ECO:0000256" key="10">
    <source>
        <dbReference type="ARBA" id="ARBA00048540"/>
    </source>
</evidence>
<comment type="cofactor">
    <cofactor evidence="1">
        <name>Mg(2+)</name>
        <dbReference type="ChEBI" id="CHEBI:18420"/>
    </cofactor>
</comment>
<keyword evidence="6 11" id="KW-0479">Metal-binding</keyword>
<evidence type="ECO:0000256" key="1">
    <source>
        <dbReference type="ARBA" id="ARBA00001946"/>
    </source>
</evidence>
<evidence type="ECO:0000256" key="7">
    <source>
        <dbReference type="ARBA" id="ARBA00022827"/>
    </source>
</evidence>
<dbReference type="GO" id="GO:0016740">
    <property type="term" value="F:transferase activity"/>
    <property type="evidence" value="ECO:0007669"/>
    <property type="project" value="UniProtKB-KW"/>
</dbReference>
<dbReference type="EMBL" id="AP024749">
    <property type="protein sequence ID" value="BCY27416.1"/>
    <property type="molecule type" value="Genomic_DNA"/>
</dbReference>
<proteinExistence type="inferred from homology"/>
<protein>
    <recommendedName>
        <fullName evidence="3 11">FAD:protein FMN transferase</fullName>
        <ecNumber evidence="2 11">2.7.1.180</ecNumber>
    </recommendedName>
    <alternativeName>
        <fullName evidence="9 11">Flavin transferase</fullName>
    </alternativeName>
</protein>
<evidence type="ECO:0000313" key="13">
    <source>
        <dbReference type="Proteomes" id="UP000825258"/>
    </source>
</evidence>
<comment type="similarity">
    <text evidence="11">Belongs to the ApbE family.</text>
</comment>
<evidence type="ECO:0000313" key="12">
    <source>
        <dbReference type="EMBL" id="BCY27416.1"/>
    </source>
</evidence>
<dbReference type="InterPro" id="IPR024932">
    <property type="entry name" value="ApbE"/>
</dbReference>
<evidence type="ECO:0000256" key="4">
    <source>
        <dbReference type="ARBA" id="ARBA00022630"/>
    </source>
</evidence>
<comment type="catalytic activity">
    <reaction evidence="10 11">
        <text>L-threonyl-[protein] + FAD = FMN-L-threonyl-[protein] + AMP + H(+)</text>
        <dbReference type="Rhea" id="RHEA:36847"/>
        <dbReference type="Rhea" id="RHEA-COMP:11060"/>
        <dbReference type="Rhea" id="RHEA-COMP:11061"/>
        <dbReference type="ChEBI" id="CHEBI:15378"/>
        <dbReference type="ChEBI" id="CHEBI:30013"/>
        <dbReference type="ChEBI" id="CHEBI:57692"/>
        <dbReference type="ChEBI" id="CHEBI:74257"/>
        <dbReference type="ChEBI" id="CHEBI:456215"/>
        <dbReference type="EC" id="2.7.1.180"/>
    </reaction>
</comment>
<evidence type="ECO:0000256" key="2">
    <source>
        <dbReference type="ARBA" id="ARBA00011955"/>
    </source>
</evidence>
<evidence type="ECO:0000256" key="6">
    <source>
        <dbReference type="ARBA" id="ARBA00022723"/>
    </source>
</evidence>
<name>A0ABN6HX64_9FLAO</name>
<organism evidence="12 13">
    <name type="scientific">Flavobacterium okayamense</name>
    <dbReference type="NCBI Taxonomy" id="2830782"/>
    <lineage>
        <taxon>Bacteria</taxon>
        <taxon>Pseudomonadati</taxon>
        <taxon>Bacteroidota</taxon>
        <taxon>Flavobacteriia</taxon>
        <taxon>Flavobacteriales</taxon>
        <taxon>Flavobacteriaceae</taxon>
        <taxon>Flavobacterium</taxon>
    </lineage>
</organism>
<dbReference type="PANTHER" id="PTHR30040">
    <property type="entry name" value="THIAMINE BIOSYNTHESIS LIPOPROTEIN APBE"/>
    <property type="match status" value="1"/>
</dbReference>
<accession>A0ABN6HX64</accession>
<keyword evidence="13" id="KW-1185">Reference proteome</keyword>
<dbReference type="PANTHER" id="PTHR30040:SF2">
    <property type="entry name" value="FAD:PROTEIN FMN TRANSFERASE"/>
    <property type="match status" value="1"/>
</dbReference>
<evidence type="ECO:0000256" key="8">
    <source>
        <dbReference type="ARBA" id="ARBA00022842"/>
    </source>
</evidence>
<dbReference type="RefSeq" id="WP_221259969.1">
    <property type="nucleotide sequence ID" value="NZ_AP024749.1"/>
</dbReference>
<dbReference type="SUPFAM" id="SSF143631">
    <property type="entry name" value="ApbE-like"/>
    <property type="match status" value="1"/>
</dbReference>
<evidence type="ECO:0000256" key="11">
    <source>
        <dbReference type="PIRNR" id="PIRNR006268"/>
    </source>
</evidence>
<dbReference type="Proteomes" id="UP000825258">
    <property type="component" value="Chromosome"/>
</dbReference>
<dbReference type="Gene3D" id="3.10.520.10">
    <property type="entry name" value="ApbE-like domains"/>
    <property type="match status" value="1"/>
</dbReference>
<evidence type="ECO:0000256" key="9">
    <source>
        <dbReference type="ARBA" id="ARBA00031306"/>
    </source>
</evidence>
<dbReference type="InterPro" id="IPR003374">
    <property type="entry name" value="ApbE-like_sf"/>
</dbReference>
<dbReference type="PIRSF" id="PIRSF006268">
    <property type="entry name" value="ApbE"/>
    <property type="match status" value="1"/>
</dbReference>
<reference evidence="12 13" key="1">
    <citation type="submission" date="2021-06" db="EMBL/GenBank/DDBJ databases">
        <title>Whole genome sequences of Flavobacterium sp. KK2020170 and assembly.</title>
        <authorList>
            <person name="Kitahara K."/>
            <person name="Miyoshi S."/>
            <person name="Uesaka K."/>
        </authorList>
    </citation>
    <scope>NUCLEOTIDE SEQUENCE [LARGE SCALE GENOMIC DNA]</scope>
    <source>
        <strain evidence="12 13">KK2020170</strain>
    </source>
</reference>
<keyword evidence="8 11" id="KW-0460">Magnesium</keyword>
<evidence type="ECO:0000256" key="3">
    <source>
        <dbReference type="ARBA" id="ARBA00016337"/>
    </source>
</evidence>
<keyword evidence="5 11" id="KW-0808">Transferase</keyword>
<sequence>MLDLRFLKLLIFFVLISCQTEKNEQFFLIQGEAQGSTYSIKYIATEEVVSKTEIDSLLTAFDNSLSTYKPTSLISSINQGDSIIVVDNWFVETFKASNKIYKETNGLFDPTIGVLVNAYGFGPNHQRKHLNQNQIDSLLNFVGFNKVTLNSDKTISKKHQETYFDFNAIAQGYSVDVVAEFLQSKGIQNAIVEIGGELVGFGTNTIQNKNWIVGIDDPLQKPDEARKLIETVQLKNLGLATSGNYRKVITNSVTGEKFVHTINPKTGKPQKSNVLSATVIAPTCIMADGYATAFMVMSLEEGKEFVEKHPELYVLILYSDENNQMQRFQSDNIKTLMN</sequence>
<keyword evidence="7 11" id="KW-0274">FAD</keyword>
<dbReference type="Pfam" id="PF02424">
    <property type="entry name" value="ApbE"/>
    <property type="match status" value="1"/>
</dbReference>
<gene>
    <name evidence="12" type="ORF">KK2020170_02840</name>
</gene>
<dbReference type="EC" id="2.7.1.180" evidence="2 11"/>